<dbReference type="GO" id="GO:0000725">
    <property type="term" value="P:recombinational repair"/>
    <property type="evidence" value="ECO:0007669"/>
    <property type="project" value="TreeGrafter"/>
</dbReference>
<evidence type="ECO:0000256" key="2">
    <source>
        <dbReference type="ARBA" id="ARBA00022801"/>
    </source>
</evidence>
<dbReference type="AlphaFoldDB" id="A0A1M6DFX5"/>
<keyword evidence="3 5" id="KW-0347">Helicase</keyword>
<dbReference type="RefSeq" id="WP_149678025.1">
    <property type="nucleotide sequence ID" value="NZ_FQZP01000007.1"/>
</dbReference>
<name>A0A1M6DFX5_9FIRM</name>
<dbReference type="GO" id="GO:0005829">
    <property type="term" value="C:cytosol"/>
    <property type="evidence" value="ECO:0007669"/>
    <property type="project" value="TreeGrafter"/>
</dbReference>
<dbReference type="InterPro" id="IPR014016">
    <property type="entry name" value="UvrD-like_ATP-bd"/>
</dbReference>
<feature type="binding site" evidence="5">
    <location>
        <begin position="224"/>
        <end position="231"/>
    </location>
    <ligand>
        <name>ATP</name>
        <dbReference type="ChEBI" id="CHEBI:30616"/>
    </ligand>
</feature>
<keyword evidence="2 5" id="KW-0378">Hydrolase</keyword>
<accession>A0A1M6DFX5</accession>
<dbReference type="EMBL" id="FQZP01000007">
    <property type="protein sequence ID" value="SHI71939.1"/>
    <property type="molecule type" value="Genomic_DNA"/>
</dbReference>
<organism evidence="7 8">
    <name type="scientific">Thermoclostridium caenicola</name>
    <dbReference type="NCBI Taxonomy" id="659425"/>
    <lineage>
        <taxon>Bacteria</taxon>
        <taxon>Bacillati</taxon>
        <taxon>Bacillota</taxon>
        <taxon>Clostridia</taxon>
        <taxon>Eubacteriales</taxon>
        <taxon>Oscillospiraceae</taxon>
        <taxon>Thermoclostridium</taxon>
    </lineage>
</organism>
<dbReference type="OrthoDB" id="9787585at2"/>
<gene>
    <name evidence="7" type="ORF">SAMN05444373_100769</name>
</gene>
<dbReference type="PANTHER" id="PTHR11070">
    <property type="entry name" value="UVRD / RECB / PCRA DNA HELICASE FAMILY MEMBER"/>
    <property type="match status" value="1"/>
</dbReference>
<evidence type="ECO:0000313" key="7">
    <source>
        <dbReference type="EMBL" id="SHI71939.1"/>
    </source>
</evidence>
<evidence type="ECO:0000256" key="5">
    <source>
        <dbReference type="PROSITE-ProRule" id="PRU00560"/>
    </source>
</evidence>
<dbReference type="InterPro" id="IPR000212">
    <property type="entry name" value="DNA_helicase_UvrD/REP"/>
</dbReference>
<dbReference type="PROSITE" id="PS51198">
    <property type="entry name" value="UVRD_HELICASE_ATP_BIND"/>
    <property type="match status" value="1"/>
</dbReference>
<dbReference type="Gene3D" id="3.40.50.300">
    <property type="entry name" value="P-loop containing nucleotide triphosphate hydrolases"/>
    <property type="match status" value="2"/>
</dbReference>
<evidence type="ECO:0000259" key="6">
    <source>
        <dbReference type="PROSITE" id="PS51198"/>
    </source>
</evidence>
<sequence length="759" mass="85937">MHPDWKAESEHLEEILAFISAQLKKKLAEKEYLIHQQADINRNMWEDSGAMLDLESISDFMQHIGFLKQNMAWSKQTMKDIVRLDRQFSSPYFGRIDFAESGSEPEPIYIGITSLTDEDTMKILIYDWRAPVCSMFYDYETGPASYLCPAGRISGEITLKRQYKIEGGRLIYFFDSSLAIGDEILQEMLASNAGTKLKNIVSTIQKEQNTAIRNETSRVLAIQGAAGSGKTSVAMHRAAYLLYRHKKHIKAENLVILSSTDILGDYLSDVLPELGEDEIKGVTFHAIVRKYMPLGYQRMQTHPQLLEQVLKIANTNYGRKMREAIRFKSSMTFVKIMDRLAQFAVDHLFPFEDIRFRGQTFLTGEELSRLFHHDFAGMPPAARLKRMENRVSDLFRALKKKHQRQKAEELQDEDSHLNSREARALSRVKLGQEIGPLQEQLNRMFSVNTLSLYRKLFEEDEVWNACTDALETPGSAIVHAVRSYTLENLDAGLLGFEDAGPVLYLSLLLGETAPDTSVKHLIVDEAQDYSPLQFKALARLFPSAGITILGDINQNISPYASGGDLEAIARLISPDDYEYMRLSKSYRSTVEINRFSAGFAGMAEGECFGRHGEKPELILCGDFQGLCRALKETLNALNEKKYKTVALITRTQADAAMLYDALSGHLEKSPVPFRLMDEDYEYGLEGVMVMPGYLAKGLEFDAAMVVFLRADDYTDPHENGLLYTAMTRPLHRLSVFCPFDSLPDALHKVSPDLYTLRQS</sequence>
<dbReference type="GO" id="GO:0043138">
    <property type="term" value="F:3'-5' DNA helicase activity"/>
    <property type="evidence" value="ECO:0007669"/>
    <property type="project" value="TreeGrafter"/>
</dbReference>
<proteinExistence type="predicted"/>
<keyword evidence="8" id="KW-1185">Reference proteome</keyword>
<evidence type="ECO:0000256" key="4">
    <source>
        <dbReference type="ARBA" id="ARBA00022840"/>
    </source>
</evidence>
<dbReference type="PANTHER" id="PTHR11070:SF17">
    <property type="entry name" value="DNA HELICASE IV"/>
    <property type="match status" value="1"/>
</dbReference>
<dbReference type="GO" id="GO:0005524">
    <property type="term" value="F:ATP binding"/>
    <property type="evidence" value="ECO:0007669"/>
    <property type="project" value="UniProtKB-UniRule"/>
</dbReference>
<dbReference type="Pfam" id="PF00580">
    <property type="entry name" value="UvrD-helicase"/>
    <property type="match status" value="1"/>
</dbReference>
<feature type="domain" description="UvrD-like helicase ATP-binding" evidence="6">
    <location>
        <begin position="203"/>
        <end position="589"/>
    </location>
</feature>
<keyword evidence="1 5" id="KW-0547">Nucleotide-binding</keyword>
<dbReference type="InterPro" id="IPR027417">
    <property type="entry name" value="P-loop_NTPase"/>
</dbReference>
<reference evidence="7 8" key="1">
    <citation type="submission" date="2016-11" db="EMBL/GenBank/DDBJ databases">
        <authorList>
            <person name="Varghese N."/>
            <person name="Submissions S."/>
        </authorList>
    </citation>
    <scope>NUCLEOTIDE SEQUENCE [LARGE SCALE GENOMIC DNA]</scope>
    <source>
        <strain evidence="7 8">DSM 19027</strain>
    </source>
</reference>
<evidence type="ECO:0000256" key="3">
    <source>
        <dbReference type="ARBA" id="ARBA00022806"/>
    </source>
</evidence>
<dbReference type="GO" id="GO:0016787">
    <property type="term" value="F:hydrolase activity"/>
    <property type="evidence" value="ECO:0007669"/>
    <property type="project" value="UniProtKB-UniRule"/>
</dbReference>
<dbReference type="Proteomes" id="UP000324781">
    <property type="component" value="Unassembled WGS sequence"/>
</dbReference>
<protein>
    <submittedName>
        <fullName evidence="7">DNA helicase-2 / ATP-dependent DNA helicase PcrA</fullName>
    </submittedName>
</protein>
<evidence type="ECO:0000256" key="1">
    <source>
        <dbReference type="ARBA" id="ARBA00022741"/>
    </source>
</evidence>
<keyword evidence="4 5" id="KW-0067">ATP-binding</keyword>
<evidence type="ECO:0000313" key="8">
    <source>
        <dbReference type="Proteomes" id="UP000324781"/>
    </source>
</evidence>
<dbReference type="SUPFAM" id="SSF52540">
    <property type="entry name" value="P-loop containing nucleoside triphosphate hydrolases"/>
    <property type="match status" value="1"/>
</dbReference>
<dbReference type="GO" id="GO:0003677">
    <property type="term" value="F:DNA binding"/>
    <property type="evidence" value="ECO:0007669"/>
    <property type="project" value="InterPro"/>
</dbReference>